<dbReference type="AlphaFoldDB" id="A0A375YIK6"/>
<protein>
    <recommendedName>
        <fullName evidence="4">Acyl-CoA synthase</fullName>
    </recommendedName>
</protein>
<evidence type="ECO:0000313" key="2">
    <source>
        <dbReference type="EMBL" id="SRX80951.1"/>
    </source>
</evidence>
<accession>A0A375YIK6</accession>
<gene>
    <name evidence="2" type="ORF">MPP7335_02697</name>
</gene>
<organism evidence="2 3">
    <name type="scientific">Mycolicibacterium parafortuitum</name>
    <name type="common">Mycobacterium parafortuitum</name>
    <dbReference type="NCBI Taxonomy" id="39692"/>
    <lineage>
        <taxon>Bacteria</taxon>
        <taxon>Bacillati</taxon>
        <taxon>Actinomycetota</taxon>
        <taxon>Actinomycetes</taxon>
        <taxon>Mycobacteriales</taxon>
        <taxon>Mycobacteriaceae</taxon>
        <taxon>Mycolicibacterium</taxon>
    </lineage>
</organism>
<keyword evidence="1" id="KW-0175">Coiled coil</keyword>
<sequence>MTERPDTDDYDLLTFGEVAARLSERLAEEQEVLAQARRDDDTARIEACEQRIEVLRTSVERYGREQQTGEVFRRRFGAIPVQPPAERPSWQ</sequence>
<proteinExistence type="predicted"/>
<reference evidence="2 3" key="1">
    <citation type="submission" date="2018-05" db="EMBL/GenBank/DDBJ databases">
        <authorList>
            <consortium name="IHU Genomes"/>
        </authorList>
    </citation>
    <scope>NUCLEOTIDE SEQUENCE [LARGE SCALE GENOMIC DNA]</scope>
    <source>
        <strain evidence="2 3">P7335</strain>
    </source>
</reference>
<feature type="coiled-coil region" evidence="1">
    <location>
        <begin position="19"/>
        <end position="65"/>
    </location>
</feature>
<dbReference type="RefSeq" id="WP_083141312.1">
    <property type="nucleotide sequence ID" value="NZ_MVID01000001.1"/>
</dbReference>
<dbReference type="Proteomes" id="UP000252008">
    <property type="component" value="Unassembled WGS sequence"/>
</dbReference>
<evidence type="ECO:0008006" key="4">
    <source>
        <dbReference type="Google" id="ProtNLM"/>
    </source>
</evidence>
<keyword evidence="3" id="KW-1185">Reference proteome</keyword>
<evidence type="ECO:0000313" key="3">
    <source>
        <dbReference type="Proteomes" id="UP000252008"/>
    </source>
</evidence>
<dbReference type="STRING" id="39692.BST38_00715"/>
<evidence type="ECO:0000256" key="1">
    <source>
        <dbReference type="SAM" id="Coils"/>
    </source>
</evidence>
<name>A0A375YIK6_MYCPF</name>
<dbReference type="EMBL" id="UEGS01000001">
    <property type="protein sequence ID" value="SRX80951.1"/>
    <property type="molecule type" value="Genomic_DNA"/>
</dbReference>